<name>A0ABU3Z172_9EURY</name>
<protein>
    <recommendedName>
        <fullName evidence="6">Rubredoxin</fullName>
    </recommendedName>
</protein>
<keyword evidence="3 6" id="KW-0479">Metal-binding</keyword>
<keyword evidence="4 6" id="KW-0249">Electron transport</keyword>
<evidence type="ECO:0000256" key="5">
    <source>
        <dbReference type="ARBA" id="ARBA00023004"/>
    </source>
</evidence>
<keyword evidence="2" id="KW-0813">Transport</keyword>
<dbReference type="InterPro" id="IPR050526">
    <property type="entry name" value="Rubredoxin_ET"/>
</dbReference>
<dbReference type="PANTHER" id="PTHR47627">
    <property type="entry name" value="RUBREDOXIN"/>
    <property type="match status" value="1"/>
</dbReference>
<dbReference type="SUPFAM" id="SSF57802">
    <property type="entry name" value="Rubredoxin-like"/>
    <property type="match status" value="1"/>
</dbReference>
<evidence type="ECO:0000256" key="1">
    <source>
        <dbReference type="ARBA" id="ARBA00002360"/>
    </source>
</evidence>
<evidence type="ECO:0000256" key="6">
    <source>
        <dbReference type="RuleBase" id="RU003820"/>
    </source>
</evidence>
<reference evidence="8 9" key="1">
    <citation type="submission" date="2020-05" db="EMBL/GenBank/DDBJ databases">
        <title>Isolation and characterization of methanoarchaea from a cold seep at offshore SW Taiwan.</title>
        <authorList>
            <person name="Chen Y.-W."/>
            <person name="Chen S.-C."/>
            <person name="Lai M.-C."/>
        </authorList>
    </citation>
    <scope>NUCLEOTIDE SEQUENCE [LARGE SCALE GENOMIC DNA]</scope>
    <source>
        <strain evidence="8 9">YWC-01</strain>
    </source>
</reference>
<dbReference type="Proteomes" id="UP001273768">
    <property type="component" value="Unassembled WGS sequence"/>
</dbReference>
<keyword evidence="5 6" id="KW-0408">Iron</keyword>
<dbReference type="Gene3D" id="2.20.28.10">
    <property type="match status" value="1"/>
</dbReference>
<comment type="similarity">
    <text evidence="6">Belongs to the rubredoxin family.</text>
</comment>
<dbReference type="EMBL" id="JABFFQ010000002">
    <property type="protein sequence ID" value="MDV4342560.1"/>
    <property type="molecule type" value="Genomic_DNA"/>
</dbReference>
<gene>
    <name evidence="8" type="ORF">HL657_05135</name>
</gene>
<dbReference type="PANTHER" id="PTHR47627:SF1">
    <property type="entry name" value="RUBREDOXIN-1-RELATED"/>
    <property type="match status" value="1"/>
</dbReference>
<evidence type="ECO:0000256" key="2">
    <source>
        <dbReference type="ARBA" id="ARBA00022448"/>
    </source>
</evidence>
<dbReference type="PROSITE" id="PS50903">
    <property type="entry name" value="RUBREDOXIN_LIKE"/>
    <property type="match status" value="1"/>
</dbReference>
<dbReference type="CDD" id="cd00730">
    <property type="entry name" value="rubredoxin"/>
    <property type="match status" value="1"/>
</dbReference>
<dbReference type="PRINTS" id="PR00163">
    <property type="entry name" value="RUBREDOXIN"/>
</dbReference>
<evidence type="ECO:0000259" key="7">
    <source>
        <dbReference type="PROSITE" id="PS50903"/>
    </source>
</evidence>
<dbReference type="InterPro" id="IPR024934">
    <property type="entry name" value="Rubredoxin-like_dom"/>
</dbReference>
<evidence type="ECO:0000256" key="4">
    <source>
        <dbReference type="ARBA" id="ARBA00022982"/>
    </source>
</evidence>
<evidence type="ECO:0000313" key="9">
    <source>
        <dbReference type="Proteomes" id="UP001273768"/>
    </source>
</evidence>
<dbReference type="InterPro" id="IPR024935">
    <property type="entry name" value="Rubredoxin_dom"/>
</dbReference>
<sequence>MARWVCSVCDYEYTEEAGDPAAGIPPGTPFEALPDDWRCPGCSVGKEAFVRASEEEEEVSLDEEDYL</sequence>
<dbReference type="Pfam" id="PF00301">
    <property type="entry name" value="Rubredoxin"/>
    <property type="match status" value="1"/>
</dbReference>
<accession>A0ABU3Z172</accession>
<comment type="cofactor">
    <cofactor evidence="6">
        <name>Fe(3+)</name>
        <dbReference type="ChEBI" id="CHEBI:29034"/>
    </cofactor>
</comment>
<organism evidence="8 9">
    <name type="scientific">Methanoculleus nereidis</name>
    <dbReference type="NCBI Taxonomy" id="2735141"/>
    <lineage>
        <taxon>Archaea</taxon>
        <taxon>Methanobacteriati</taxon>
        <taxon>Methanobacteriota</taxon>
        <taxon>Stenosarchaea group</taxon>
        <taxon>Methanomicrobia</taxon>
        <taxon>Methanomicrobiales</taxon>
        <taxon>Methanomicrobiaceae</taxon>
        <taxon>Methanoculleus</taxon>
    </lineage>
</organism>
<evidence type="ECO:0000256" key="3">
    <source>
        <dbReference type="ARBA" id="ARBA00022723"/>
    </source>
</evidence>
<keyword evidence="9" id="KW-1185">Reference proteome</keyword>
<comment type="function">
    <text evidence="1">Rubredoxin is a small nonheme, iron protein lacking acid-labile sulfide. Its single Fe, chelated to 4 Cys, functions as an electron acceptor and may also stabilize the conformation of the molecule.</text>
</comment>
<proteinExistence type="inferred from homology"/>
<feature type="domain" description="Rubredoxin-like" evidence="7">
    <location>
        <begin position="1"/>
        <end position="52"/>
    </location>
</feature>
<dbReference type="RefSeq" id="WP_317295754.1">
    <property type="nucleotide sequence ID" value="NZ_JABFFQ010000002.1"/>
</dbReference>
<comment type="caution">
    <text evidence="8">The sequence shown here is derived from an EMBL/GenBank/DDBJ whole genome shotgun (WGS) entry which is preliminary data.</text>
</comment>
<evidence type="ECO:0000313" key="8">
    <source>
        <dbReference type="EMBL" id="MDV4342560.1"/>
    </source>
</evidence>